<reference evidence="2" key="1">
    <citation type="journal article" date="2015" name="ISME J.">
        <title>Draft Genome Sequence of Streptomyces incarnatus NRRL8089, which Produces the Nucleoside Antibiotic Sinefungin.</title>
        <authorList>
            <person name="Oshima K."/>
            <person name="Hattori M."/>
            <person name="Shimizu H."/>
            <person name="Fukuda K."/>
            <person name="Nemoto M."/>
            <person name="Inagaki K."/>
            <person name="Tamura T."/>
        </authorList>
    </citation>
    <scope>NUCLEOTIDE SEQUENCE</scope>
    <source>
        <strain evidence="2">FACHB-1277</strain>
    </source>
</reference>
<dbReference type="PANTHER" id="PTHR46230">
    <property type="match status" value="1"/>
</dbReference>
<dbReference type="SUPFAM" id="SSF82657">
    <property type="entry name" value="BolA-like"/>
    <property type="match status" value="1"/>
</dbReference>
<dbReference type="Proteomes" id="UP000631421">
    <property type="component" value="Unassembled WGS sequence"/>
</dbReference>
<gene>
    <name evidence="2" type="ORF">H6F44_12100</name>
</gene>
<dbReference type="PIRSF" id="PIRSF003113">
    <property type="entry name" value="BolA"/>
    <property type="match status" value="1"/>
</dbReference>
<dbReference type="InterPro" id="IPR002634">
    <property type="entry name" value="BolA"/>
</dbReference>
<dbReference type="EMBL" id="JACJPY010000035">
    <property type="protein sequence ID" value="MBD2150856.1"/>
    <property type="molecule type" value="Genomic_DNA"/>
</dbReference>
<protein>
    <submittedName>
        <fullName evidence="2">BolA family transcriptional regulator</fullName>
    </submittedName>
</protein>
<comment type="similarity">
    <text evidence="1">Belongs to the BolA/IbaG family.</text>
</comment>
<organism evidence="2 3">
    <name type="scientific">Pseudanabaena cinerea FACHB-1277</name>
    <dbReference type="NCBI Taxonomy" id="2949581"/>
    <lineage>
        <taxon>Bacteria</taxon>
        <taxon>Bacillati</taxon>
        <taxon>Cyanobacteriota</taxon>
        <taxon>Cyanophyceae</taxon>
        <taxon>Pseudanabaenales</taxon>
        <taxon>Pseudanabaenaceae</taxon>
        <taxon>Pseudanabaena</taxon>
        <taxon>Pseudanabaena cinerea</taxon>
    </lineage>
</organism>
<name>A0A926UU39_9CYAN</name>
<dbReference type="GO" id="GO:0016226">
    <property type="term" value="P:iron-sulfur cluster assembly"/>
    <property type="evidence" value="ECO:0007669"/>
    <property type="project" value="TreeGrafter"/>
</dbReference>
<reference evidence="2" key="2">
    <citation type="submission" date="2020-08" db="EMBL/GenBank/DDBJ databases">
        <authorList>
            <person name="Chen M."/>
            <person name="Teng W."/>
            <person name="Zhao L."/>
            <person name="Hu C."/>
            <person name="Zhou Y."/>
            <person name="Han B."/>
            <person name="Song L."/>
            <person name="Shu W."/>
        </authorList>
    </citation>
    <scope>NUCLEOTIDE SEQUENCE</scope>
    <source>
        <strain evidence="2">FACHB-1277</strain>
    </source>
</reference>
<evidence type="ECO:0000313" key="2">
    <source>
        <dbReference type="EMBL" id="MBD2150856.1"/>
    </source>
</evidence>
<evidence type="ECO:0000313" key="3">
    <source>
        <dbReference type="Proteomes" id="UP000631421"/>
    </source>
</evidence>
<dbReference type="Pfam" id="PF01722">
    <property type="entry name" value="BolA"/>
    <property type="match status" value="1"/>
</dbReference>
<dbReference type="PANTHER" id="PTHR46230:SF7">
    <property type="entry name" value="BOLA-LIKE PROTEIN 1"/>
    <property type="match status" value="1"/>
</dbReference>
<evidence type="ECO:0000256" key="1">
    <source>
        <dbReference type="RuleBase" id="RU003860"/>
    </source>
</evidence>
<proteinExistence type="inferred from homology"/>
<sequence>MDAINNIKAILQDKLGATIVEITDRSDQHKHHQGRKNAPEGSGHYDLIIVSECFADTTIMQQHRMVYNALSDQMQTTIHALSIKTYTPDLWTKTTASTLT</sequence>
<dbReference type="RefSeq" id="WP_190351220.1">
    <property type="nucleotide sequence ID" value="NZ_JACJPY010000035.1"/>
</dbReference>
<dbReference type="InterPro" id="IPR036065">
    <property type="entry name" value="BolA-like_sf"/>
</dbReference>
<keyword evidence="3" id="KW-1185">Reference proteome</keyword>
<comment type="caution">
    <text evidence="2">The sequence shown here is derived from an EMBL/GenBank/DDBJ whole genome shotgun (WGS) entry which is preliminary data.</text>
</comment>
<dbReference type="AlphaFoldDB" id="A0A926UU39"/>
<dbReference type="Gene3D" id="3.30.300.90">
    <property type="entry name" value="BolA-like"/>
    <property type="match status" value="1"/>
</dbReference>
<accession>A0A926UU39</accession>